<keyword evidence="2 3" id="KW-0732">Signal</keyword>
<comment type="similarity">
    <text evidence="1">Belongs to the leucine-binding protein family.</text>
</comment>
<name>A0A7G9W5C5_ALKCA</name>
<dbReference type="EMBL" id="CP058559">
    <property type="protein sequence ID" value="QNO13887.1"/>
    <property type="molecule type" value="Genomic_DNA"/>
</dbReference>
<sequence>MLILKKKIISLTLILLMATVVFAGCNSESGREEDGPILIGGLTSLSGALMDYGEQMQRGFMLGLEYATDGTMEVAGRELKVIWEDTTTVPEVARERAIKLLDDDEVDFIVGPASSADAAAILGLAEEYERIFFIEPAAADFLTGTVGNRYIFRAARNTAQDAAAMAAVILNNDPGAKVATFAPDSAFGHASVEPFKKVLEARGGELIMEEYPPADATDFTPYITRILNSDADYVFVIWAGANNPWRQMQDLGLFEEKTVTTGAPELAGLRGMLDIEGGVGFTVYYHGVAKNPVNEWLINRHQEEYGTVPDIFVSGGMATAMAMVKAIQESEGSTDAEELIAILRGMEFDSPTGMRYFREEDHQAQQHLFEIKFTRVDGVDHIVPELVRVIPHAEVEDAIQVTHPR</sequence>
<feature type="domain" description="Leucine-binding protein" evidence="4">
    <location>
        <begin position="36"/>
        <end position="368"/>
    </location>
</feature>
<dbReference type="InterPro" id="IPR051010">
    <property type="entry name" value="BCAA_transport"/>
</dbReference>
<dbReference type="Gene3D" id="3.40.50.2300">
    <property type="match status" value="2"/>
</dbReference>
<dbReference type="KEGG" id="acae:HYG86_03435"/>
<dbReference type="InterPro" id="IPR028082">
    <property type="entry name" value="Peripla_BP_I"/>
</dbReference>
<accession>A0A7G9W5C5</accession>
<dbReference type="PANTHER" id="PTHR30483:SF6">
    <property type="entry name" value="PERIPLASMIC BINDING PROTEIN OF ABC TRANSPORTER FOR NATURAL AMINO ACIDS"/>
    <property type="match status" value="1"/>
</dbReference>
<keyword evidence="6" id="KW-1185">Reference proteome</keyword>
<evidence type="ECO:0000256" key="1">
    <source>
        <dbReference type="ARBA" id="ARBA00010062"/>
    </source>
</evidence>
<dbReference type="SUPFAM" id="SSF53822">
    <property type="entry name" value="Periplasmic binding protein-like I"/>
    <property type="match status" value="1"/>
</dbReference>
<dbReference type="PROSITE" id="PS51257">
    <property type="entry name" value="PROKAR_LIPOPROTEIN"/>
    <property type="match status" value="1"/>
</dbReference>
<evidence type="ECO:0000256" key="2">
    <source>
        <dbReference type="ARBA" id="ARBA00022729"/>
    </source>
</evidence>
<dbReference type="CDD" id="cd06328">
    <property type="entry name" value="PBP1_SBP-like"/>
    <property type="match status" value="1"/>
</dbReference>
<organism evidence="5 6">
    <name type="scientific">Alkalicella caledoniensis</name>
    <dbReference type="NCBI Taxonomy" id="2731377"/>
    <lineage>
        <taxon>Bacteria</taxon>
        <taxon>Bacillati</taxon>
        <taxon>Bacillota</taxon>
        <taxon>Clostridia</taxon>
        <taxon>Eubacteriales</taxon>
        <taxon>Proteinivoracaceae</taxon>
        <taxon>Alkalicella</taxon>
    </lineage>
</organism>
<dbReference type="AlphaFoldDB" id="A0A7G9W5C5"/>
<gene>
    <name evidence="5" type="ORF">HYG86_03435</name>
</gene>
<evidence type="ECO:0000313" key="6">
    <source>
        <dbReference type="Proteomes" id="UP000516160"/>
    </source>
</evidence>
<dbReference type="PANTHER" id="PTHR30483">
    <property type="entry name" value="LEUCINE-SPECIFIC-BINDING PROTEIN"/>
    <property type="match status" value="1"/>
</dbReference>
<reference evidence="5 6" key="1">
    <citation type="submission" date="2020-07" db="EMBL/GenBank/DDBJ databases">
        <title>Alkalicella. sp. LB2 genome.</title>
        <authorList>
            <person name="Postec A."/>
            <person name="Quemeneur M."/>
        </authorList>
    </citation>
    <scope>NUCLEOTIDE SEQUENCE [LARGE SCALE GENOMIC DNA]</scope>
    <source>
        <strain evidence="5 6">LB2</strain>
    </source>
</reference>
<dbReference type="InterPro" id="IPR028081">
    <property type="entry name" value="Leu-bd"/>
</dbReference>
<protein>
    <submittedName>
        <fullName evidence="5">Substrate-binding domain-containing protein</fullName>
    </submittedName>
</protein>
<evidence type="ECO:0000256" key="3">
    <source>
        <dbReference type="SAM" id="SignalP"/>
    </source>
</evidence>
<dbReference type="Pfam" id="PF13458">
    <property type="entry name" value="Peripla_BP_6"/>
    <property type="match status" value="1"/>
</dbReference>
<evidence type="ECO:0000313" key="5">
    <source>
        <dbReference type="EMBL" id="QNO13887.1"/>
    </source>
</evidence>
<evidence type="ECO:0000259" key="4">
    <source>
        <dbReference type="Pfam" id="PF13458"/>
    </source>
</evidence>
<proteinExistence type="inferred from homology"/>
<feature type="signal peptide" evidence="3">
    <location>
        <begin position="1"/>
        <end position="23"/>
    </location>
</feature>
<dbReference type="Proteomes" id="UP000516160">
    <property type="component" value="Chromosome"/>
</dbReference>
<feature type="chain" id="PRO_5028826546" evidence="3">
    <location>
        <begin position="24"/>
        <end position="405"/>
    </location>
</feature>